<dbReference type="PANTHER" id="PTHR30469:SF15">
    <property type="entry name" value="HLYD FAMILY OF SECRETION PROTEINS"/>
    <property type="match status" value="1"/>
</dbReference>
<evidence type="ECO:0000259" key="5">
    <source>
        <dbReference type="Pfam" id="PF25917"/>
    </source>
</evidence>
<dbReference type="GO" id="GO:1990281">
    <property type="term" value="C:efflux pump complex"/>
    <property type="evidence" value="ECO:0007669"/>
    <property type="project" value="TreeGrafter"/>
</dbReference>
<evidence type="ECO:0008006" key="9">
    <source>
        <dbReference type="Google" id="ProtNLM"/>
    </source>
</evidence>
<dbReference type="InterPro" id="IPR006143">
    <property type="entry name" value="RND_pump_MFP"/>
</dbReference>
<keyword evidence="2" id="KW-0175">Coiled coil</keyword>
<feature type="chain" id="PRO_5043016921" description="Efflux RND transporter periplasmic adaptor subunit" evidence="4">
    <location>
        <begin position="20"/>
        <end position="491"/>
    </location>
</feature>
<evidence type="ECO:0000313" key="8">
    <source>
        <dbReference type="Proteomes" id="UP001317532"/>
    </source>
</evidence>
<dbReference type="EMBL" id="AP025523">
    <property type="protein sequence ID" value="BDE05763.1"/>
    <property type="molecule type" value="Genomic_DNA"/>
</dbReference>
<keyword evidence="8" id="KW-1185">Reference proteome</keyword>
<feature type="coiled-coil region" evidence="2">
    <location>
        <begin position="180"/>
        <end position="214"/>
    </location>
</feature>
<evidence type="ECO:0000313" key="7">
    <source>
        <dbReference type="EMBL" id="BDE05763.1"/>
    </source>
</evidence>
<evidence type="ECO:0000256" key="1">
    <source>
        <dbReference type="ARBA" id="ARBA00009477"/>
    </source>
</evidence>
<proteinExistence type="inferred from homology"/>
<dbReference type="PROSITE" id="PS51257">
    <property type="entry name" value="PROKAR_LIPOPROTEIN"/>
    <property type="match status" value="1"/>
</dbReference>
<evidence type="ECO:0000256" key="4">
    <source>
        <dbReference type="SAM" id="SignalP"/>
    </source>
</evidence>
<feature type="domain" description="Multidrug resistance protein MdtA-like barrel-sandwich hybrid" evidence="5">
    <location>
        <begin position="70"/>
        <end position="278"/>
    </location>
</feature>
<reference evidence="7 8" key="1">
    <citation type="journal article" date="2022" name="ISME Commun">
        <title>Vulcanimicrobium alpinus gen. nov. sp. nov., the first cultivated representative of the candidate phylum 'Eremiobacterota', is a metabolically versatile aerobic anoxygenic phototroph.</title>
        <authorList>
            <person name="Yabe S."/>
            <person name="Muto K."/>
            <person name="Abe K."/>
            <person name="Yokota A."/>
            <person name="Staudigel H."/>
            <person name="Tebo B.M."/>
        </authorList>
    </citation>
    <scope>NUCLEOTIDE SEQUENCE [LARGE SCALE GENOMIC DNA]</scope>
    <source>
        <strain evidence="7 8">WC8-2</strain>
    </source>
</reference>
<keyword evidence="4" id="KW-0732">Signal</keyword>
<protein>
    <recommendedName>
        <fullName evidence="9">Efflux RND transporter periplasmic adaptor subunit</fullName>
    </recommendedName>
</protein>
<dbReference type="SUPFAM" id="SSF56954">
    <property type="entry name" value="Outer membrane efflux proteins (OEP)"/>
    <property type="match status" value="1"/>
</dbReference>
<sequence>MTGSQRALLAAAISVVALAACGKGGGAARNQGPPPLAVDIATAQRQDIATYVTLDGQIAPVQESTLSSPQSGNVVAVYVNEGQHVRAGEPIAKLDDSTLRASLAQQQAIVQQNAAQLSSANLQAPVTAAQASNTVVTAQQQFAAAHNSVQTAQAAYQSAKSTYDADAQLLKQGYVAQTQYDQARSQYVSALQALNNARESERQARVALRAAQQQGGNAVPIQRQQIEVNRGQLAAAQAQVHLLETQIAQTSITAPFDGFVTQRLLDPGAFASPNQPVARVSQIANVYINVNVPDDNLAYVRTGTPVTFTSSSIPNRTFRGSVMDVNATPTQGTLSYRARVRVPNPESLLRGGMLVSVNVRKEFHPGAIVVPRTAVFQTENGANVFTVVEPEAPPGGAGAGGAPGGAAGGGGGAVAKGGPAGAAAGGPPPPKIMQAKQVPVQIGLQTDTLTEVRGADVKPGTTVITTRPDALQDKSVVAISAPPGGGQRRGQ</sequence>
<dbReference type="AlphaFoldDB" id="A0AAN1XUI3"/>
<dbReference type="Gene3D" id="2.40.50.100">
    <property type="match status" value="2"/>
</dbReference>
<dbReference type="GO" id="GO:0015562">
    <property type="term" value="F:efflux transmembrane transporter activity"/>
    <property type="evidence" value="ECO:0007669"/>
    <property type="project" value="TreeGrafter"/>
</dbReference>
<feature type="region of interest" description="Disordered" evidence="3">
    <location>
        <begin position="395"/>
        <end position="434"/>
    </location>
</feature>
<evidence type="ECO:0000256" key="3">
    <source>
        <dbReference type="SAM" id="MobiDB-lite"/>
    </source>
</evidence>
<dbReference type="Pfam" id="PF25917">
    <property type="entry name" value="BSH_RND"/>
    <property type="match status" value="1"/>
</dbReference>
<feature type="compositionally biased region" description="Gly residues" evidence="3">
    <location>
        <begin position="395"/>
        <end position="424"/>
    </location>
</feature>
<dbReference type="InterPro" id="IPR058792">
    <property type="entry name" value="Beta-barrel_RND_2"/>
</dbReference>
<feature type="domain" description="CusB-like beta-barrel" evidence="6">
    <location>
        <begin position="286"/>
        <end position="361"/>
    </location>
</feature>
<accession>A0AAN1XUI3</accession>
<gene>
    <name evidence="7" type="ORF">WPS_10390</name>
</gene>
<dbReference type="Gene3D" id="2.40.30.170">
    <property type="match status" value="1"/>
</dbReference>
<dbReference type="SUPFAM" id="SSF111369">
    <property type="entry name" value="HlyD-like secretion proteins"/>
    <property type="match status" value="2"/>
</dbReference>
<dbReference type="Proteomes" id="UP001317532">
    <property type="component" value="Chromosome"/>
</dbReference>
<dbReference type="RefSeq" id="WP_317996785.1">
    <property type="nucleotide sequence ID" value="NZ_AP025523.1"/>
</dbReference>
<name>A0AAN1XUI3_UNVUL</name>
<dbReference type="InterPro" id="IPR058625">
    <property type="entry name" value="MdtA-like_BSH"/>
</dbReference>
<organism evidence="7 8">
    <name type="scientific">Vulcanimicrobium alpinum</name>
    <dbReference type="NCBI Taxonomy" id="3016050"/>
    <lineage>
        <taxon>Bacteria</taxon>
        <taxon>Bacillati</taxon>
        <taxon>Vulcanimicrobiota</taxon>
        <taxon>Vulcanimicrobiia</taxon>
        <taxon>Vulcanimicrobiales</taxon>
        <taxon>Vulcanimicrobiaceae</taxon>
        <taxon>Vulcanimicrobium</taxon>
    </lineage>
</organism>
<dbReference type="Pfam" id="PF25954">
    <property type="entry name" value="Beta-barrel_RND_2"/>
    <property type="match status" value="1"/>
</dbReference>
<evidence type="ECO:0000256" key="2">
    <source>
        <dbReference type="SAM" id="Coils"/>
    </source>
</evidence>
<comment type="similarity">
    <text evidence="1">Belongs to the membrane fusion protein (MFP) (TC 8.A.1) family.</text>
</comment>
<evidence type="ECO:0000259" key="6">
    <source>
        <dbReference type="Pfam" id="PF25954"/>
    </source>
</evidence>
<dbReference type="NCBIfam" id="TIGR01730">
    <property type="entry name" value="RND_mfp"/>
    <property type="match status" value="1"/>
</dbReference>
<feature type="signal peptide" evidence="4">
    <location>
        <begin position="1"/>
        <end position="19"/>
    </location>
</feature>
<dbReference type="KEGG" id="vab:WPS_10390"/>
<dbReference type="PANTHER" id="PTHR30469">
    <property type="entry name" value="MULTIDRUG RESISTANCE PROTEIN MDTA"/>
    <property type="match status" value="1"/>
</dbReference>